<dbReference type="GO" id="GO:0005886">
    <property type="term" value="C:plasma membrane"/>
    <property type="evidence" value="ECO:0007669"/>
    <property type="project" value="UniProtKB-SubCell"/>
</dbReference>
<dbReference type="SUPFAM" id="SSF52540">
    <property type="entry name" value="P-loop containing nucleoside triphosphate hydrolases"/>
    <property type="match status" value="1"/>
</dbReference>
<dbReference type="GO" id="GO:0016887">
    <property type="term" value="F:ATP hydrolysis activity"/>
    <property type="evidence" value="ECO:0007669"/>
    <property type="project" value="InterPro"/>
</dbReference>
<keyword evidence="6 7" id="KW-0472">Membrane</keyword>
<keyword evidence="3" id="KW-0547">Nucleotide-binding</keyword>
<dbReference type="InterPro" id="IPR017871">
    <property type="entry name" value="ABC_transporter-like_CS"/>
</dbReference>
<evidence type="ECO:0000313" key="10">
    <source>
        <dbReference type="Proteomes" id="UP000176770"/>
    </source>
</evidence>
<evidence type="ECO:0000256" key="2">
    <source>
        <dbReference type="ARBA" id="ARBA00022692"/>
    </source>
</evidence>
<dbReference type="InterPro" id="IPR039421">
    <property type="entry name" value="Type_1_exporter"/>
</dbReference>
<dbReference type="EMBL" id="MHOK01000002">
    <property type="protein sequence ID" value="OGZ62356.1"/>
    <property type="molecule type" value="Genomic_DNA"/>
</dbReference>
<evidence type="ECO:0000256" key="7">
    <source>
        <dbReference type="SAM" id="Phobius"/>
    </source>
</evidence>
<dbReference type="Proteomes" id="UP000176770">
    <property type="component" value="Unassembled WGS sequence"/>
</dbReference>
<evidence type="ECO:0000256" key="4">
    <source>
        <dbReference type="ARBA" id="ARBA00022840"/>
    </source>
</evidence>
<name>A0A1G2HIL5_9BACT</name>
<keyword evidence="2 7" id="KW-0812">Transmembrane</keyword>
<dbReference type="PANTHER" id="PTHR24221:SF610">
    <property type="entry name" value="ABC TRANSPORTER B FAMILY MEMBER 6"/>
    <property type="match status" value="1"/>
</dbReference>
<dbReference type="Pfam" id="PF00005">
    <property type="entry name" value="ABC_tran"/>
    <property type="match status" value="1"/>
</dbReference>
<evidence type="ECO:0000256" key="3">
    <source>
        <dbReference type="ARBA" id="ARBA00022741"/>
    </source>
</evidence>
<dbReference type="PROSITE" id="PS50893">
    <property type="entry name" value="ABC_TRANSPORTER_2"/>
    <property type="match status" value="1"/>
</dbReference>
<comment type="caution">
    <text evidence="9">The sequence shown here is derived from an EMBL/GenBank/DDBJ whole genome shotgun (WGS) entry which is preliminary data.</text>
</comment>
<evidence type="ECO:0000259" key="8">
    <source>
        <dbReference type="PROSITE" id="PS50893"/>
    </source>
</evidence>
<feature type="transmembrane region" description="Helical" evidence="7">
    <location>
        <begin position="105"/>
        <end position="121"/>
    </location>
</feature>
<gene>
    <name evidence="9" type="ORF">A3F94_03310</name>
</gene>
<dbReference type="Gene3D" id="3.40.50.300">
    <property type="entry name" value="P-loop containing nucleotide triphosphate hydrolases"/>
    <property type="match status" value="1"/>
</dbReference>
<dbReference type="InterPro" id="IPR036640">
    <property type="entry name" value="ABC1_TM_sf"/>
</dbReference>
<reference evidence="9 10" key="1">
    <citation type="journal article" date="2016" name="Nat. Commun.">
        <title>Thousands of microbial genomes shed light on interconnected biogeochemical processes in an aquifer system.</title>
        <authorList>
            <person name="Anantharaman K."/>
            <person name="Brown C.T."/>
            <person name="Hug L.A."/>
            <person name="Sharon I."/>
            <person name="Castelle C.J."/>
            <person name="Probst A.J."/>
            <person name="Thomas B.C."/>
            <person name="Singh A."/>
            <person name="Wilkins M.J."/>
            <person name="Karaoz U."/>
            <person name="Brodie E.L."/>
            <person name="Williams K.H."/>
            <person name="Hubbard S.S."/>
            <person name="Banfield J.F."/>
        </authorList>
    </citation>
    <scope>NUCLEOTIDE SEQUENCE [LARGE SCALE GENOMIC DNA]</scope>
</reference>
<protein>
    <recommendedName>
        <fullName evidence="8">ABC transporter domain-containing protein</fullName>
    </recommendedName>
</protein>
<dbReference type="Gene3D" id="1.20.1560.10">
    <property type="entry name" value="ABC transporter type 1, transmembrane domain"/>
    <property type="match status" value="1"/>
</dbReference>
<proteinExistence type="predicted"/>
<dbReference type="GO" id="GO:0042626">
    <property type="term" value="F:ATPase-coupled transmembrane transporter activity"/>
    <property type="evidence" value="ECO:0007669"/>
    <property type="project" value="TreeGrafter"/>
</dbReference>
<evidence type="ECO:0000256" key="6">
    <source>
        <dbReference type="ARBA" id="ARBA00023136"/>
    </source>
</evidence>
<evidence type="ECO:0000313" key="9">
    <source>
        <dbReference type="EMBL" id="OGZ62356.1"/>
    </source>
</evidence>
<organism evidence="9 10">
    <name type="scientific">Candidatus Spechtbacteria bacterium RIFCSPLOWO2_12_FULL_38_22</name>
    <dbReference type="NCBI Taxonomy" id="1802165"/>
    <lineage>
        <taxon>Bacteria</taxon>
        <taxon>Candidatus Spechtiibacteriota</taxon>
    </lineage>
</organism>
<dbReference type="GO" id="GO:0005524">
    <property type="term" value="F:ATP binding"/>
    <property type="evidence" value="ECO:0007669"/>
    <property type="project" value="UniProtKB-KW"/>
</dbReference>
<dbReference type="InterPro" id="IPR003593">
    <property type="entry name" value="AAA+_ATPase"/>
</dbReference>
<sequence>MGVTLDKLWEVLYKLFSSEHKRRGEHMAEDPKFDRIAPKNFREYLKDFKRSLGIYKWVWDNMISVESKKWAKHKFIPLAVLAIAIGTSQPFILSKVFDGLVTKNLSLIVLGVVVYSVILYAERWTMYFQQIAREWMLGLNYGSVDKKVTELMFEKSMGQHLQESAVLNVSNIDKGKWKTLDVQAMLLFEGIPSIATLLFVYIGIWIISWVAGVIISVVVFTYIIWSLYLNQKVMQQILPIDKELRSLNRYRYERWEKAERVKVSGRSGDELKYMTDRFNAVIKEDRNFWLWYIKQSRLKGAVRDMGVLCAMLYGIWLVWIGSWSVGLLYPLFAWTGQFKNNLWRVSEVEHQLNWHMPAVKAMIDAVTLPPAIKERKNALTIKGHDHPGVEFRSVSYVYPAGNTEQGLAHIKSNHHALVDINFTIEPGQKVALIGESGAGKSTIMRLLLRYMDPDGGEILVGGVNLQNIELNSWTRYHAYIAQDPKIFDGTIEYNLTYGLSQDEKDRLTRENLWQIMQDFRVDFRDFRSRKDKGLDVRVGRGGIELSGGEKQRLMIAAAAIQNPKLLVVDEATSSLDSTIERQVQEGLTKVLSGRRSAFIVAHRLSTVREICDKFIVLRSPNEVLEGESQIEAQAGSFEELYGSSPTFRRLADDQRLVL</sequence>
<dbReference type="InterPro" id="IPR003439">
    <property type="entry name" value="ABC_transporter-like_ATP-bd"/>
</dbReference>
<evidence type="ECO:0000256" key="1">
    <source>
        <dbReference type="ARBA" id="ARBA00004651"/>
    </source>
</evidence>
<feature type="domain" description="ABC transporter" evidence="8">
    <location>
        <begin position="389"/>
        <end position="644"/>
    </location>
</feature>
<feature type="transmembrane region" description="Helical" evidence="7">
    <location>
        <begin position="210"/>
        <end position="229"/>
    </location>
</feature>
<dbReference type="AlphaFoldDB" id="A0A1G2HIL5"/>
<dbReference type="PROSITE" id="PS00211">
    <property type="entry name" value="ABC_TRANSPORTER_1"/>
    <property type="match status" value="1"/>
</dbReference>
<dbReference type="InterPro" id="IPR027417">
    <property type="entry name" value="P-loop_NTPase"/>
</dbReference>
<accession>A0A1G2HIL5</accession>
<dbReference type="STRING" id="1802165.A3F94_03310"/>
<dbReference type="PANTHER" id="PTHR24221">
    <property type="entry name" value="ATP-BINDING CASSETTE SUB-FAMILY B"/>
    <property type="match status" value="1"/>
</dbReference>
<comment type="subcellular location">
    <subcellularLocation>
        <location evidence="1">Cell membrane</location>
        <topology evidence="1">Multi-pass membrane protein</topology>
    </subcellularLocation>
</comment>
<evidence type="ECO:0000256" key="5">
    <source>
        <dbReference type="ARBA" id="ARBA00022989"/>
    </source>
</evidence>
<dbReference type="SUPFAM" id="SSF90123">
    <property type="entry name" value="ABC transporter transmembrane region"/>
    <property type="match status" value="1"/>
</dbReference>
<dbReference type="SMART" id="SM00382">
    <property type="entry name" value="AAA"/>
    <property type="match status" value="1"/>
</dbReference>
<feature type="transmembrane region" description="Helical" evidence="7">
    <location>
        <begin position="184"/>
        <end position="204"/>
    </location>
</feature>
<keyword evidence="4" id="KW-0067">ATP-binding</keyword>
<keyword evidence="5 7" id="KW-1133">Transmembrane helix</keyword>
<feature type="transmembrane region" description="Helical" evidence="7">
    <location>
        <begin position="307"/>
        <end position="332"/>
    </location>
</feature>
<feature type="transmembrane region" description="Helical" evidence="7">
    <location>
        <begin position="75"/>
        <end position="93"/>
    </location>
</feature>